<dbReference type="EMBL" id="JAGPXD010000001">
    <property type="protein sequence ID" value="KAH7376916.1"/>
    <property type="molecule type" value="Genomic_DNA"/>
</dbReference>
<reference evidence="1" key="1">
    <citation type="journal article" date="2021" name="Nat. Commun.">
        <title>Genetic determinants of endophytism in the Arabidopsis root mycobiome.</title>
        <authorList>
            <person name="Mesny F."/>
            <person name="Miyauchi S."/>
            <person name="Thiergart T."/>
            <person name="Pickel B."/>
            <person name="Atanasova L."/>
            <person name="Karlsson M."/>
            <person name="Huettel B."/>
            <person name="Barry K.W."/>
            <person name="Haridas S."/>
            <person name="Chen C."/>
            <person name="Bauer D."/>
            <person name="Andreopoulos W."/>
            <person name="Pangilinan J."/>
            <person name="LaButti K."/>
            <person name="Riley R."/>
            <person name="Lipzen A."/>
            <person name="Clum A."/>
            <person name="Drula E."/>
            <person name="Henrissat B."/>
            <person name="Kohler A."/>
            <person name="Grigoriev I.V."/>
            <person name="Martin F.M."/>
            <person name="Hacquard S."/>
        </authorList>
    </citation>
    <scope>NUCLEOTIDE SEQUENCE</scope>
    <source>
        <strain evidence="1">MPI-CAGE-AT-0016</strain>
    </source>
</reference>
<name>A0A8K0TWC1_9PEZI</name>
<keyword evidence="2" id="KW-1185">Reference proteome</keyword>
<proteinExistence type="predicted"/>
<comment type="caution">
    <text evidence="1">The sequence shown here is derived from an EMBL/GenBank/DDBJ whole genome shotgun (WGS) entry which is preliminary data.</text>
</comment>
<organism evidence="1 2">
    <name type="scientific">Plectosphaerella cucumerina</name>
    <dbReference type="NCBI Taxonomy" id="40658"/>
    <lineage>
        <taxon>Eukaryota</taxon>
        <taxon>Fungi</taxon>
        <taxon>Dikarya</taxon>
        <taxon>Ascomycota</taxon>
        <taxon>Pezizomycotina</taxon>
        <taxon>Sordariomycetes</taxon>
        <taxon>Hypocreomycetidae</taxon>
        <taxon>Glomerellales</taxon>
        <taxon>Plectosphaerellaceae</taxon>
        <taxon>Plectosphaerella</taxon>
    </lineage>
</organism>
<protein>
    <submittedName>
        <fullName evidence="1">Uncharacterized protein</fullName>
    </submittedName>
</protein>
<dbReference type="AlphaFoldDB" id="A0A8K0TWC1"/>
<evidence type="ECO:0000313" key="1">
    <source>
        <dbReference type="EMBL" id="KAH7376916.1"/>
    </source>
</evidence>
<dbReference type="Proteomes" id="UP000813385">
    <property type="component" value="Unassembled WGS sequence"/>
</dbReference>
<feature type="non-terminal residue" evidence="1">
    <location>
        <position position="1"/>
    </location>
</feature>
<accession>A0A8K0TWC1</accession>
<evidence type="ECO:0000313" key="2">
    <source>
        <dbReference type="Proteomes" id="UP000813385"/>
    </source>
</evidence>
<sequence>QSQLSSEIVLVAWQGHLASGIYENALDVSPLLESDGELDTLRRKGARWVKVVDEFEQAIVPSKIDPATRPGRIRLGERSRAGGEARNPVSGPGRRILTGLLRLDLDSVPDRDGAVCKVGNGGGALIRGVKECDTCFDAVGVVVLAGDGDLGGLFTRVGGVKGFADVLGVGEGAAQGQDANRSSDEMHFPFLTRDSKMTVF</sequence>
<gene>
    <name evidence="1" type="ORF">B0T11DRAFT_347216</name>
</gene>